<dbReference type="OrthoDB" id="416786at2759"/>
<dbReference type="GO" id="GO:0031177">
    <property type="term" value="F:phosphopantetheine binding"/>
    <property type="evidence" value="ECO:0007669"/>
    <property type="project" value="TreeGrafter"/>
</dbReference>
<dbReference type="EMBL" id="KK208773">
    <property type="protein sequence ID" value="EZF76433.1"/>
    <property type="molecule type" value="Genomic_DNA"/>
</dbReference>
<reference evidence="5 6" key="1">
    <citation type="submission" date="2014-02" db="EMBL/GenBank/DDBJ databases">
        <title>The Genome Sequence of Trichophyton rubrum (morphotype soudanense) CBS 452.61.</title>
        <authorList>
            <consortium name="The Broad Institute Genomics Platform"/>
            <person name="Cuomo C.A."/>
            <person name="White T.C."/>
            <person name="Graser Y."/>
            <person name="Martinez-Rossi N."/>
            <person name="Heitman J."/>
            <person name="Young S.K."/>
            <person name="Zeng Q."/>
            <person name="Gargeya S."/>
            <person name="Abouelleil A."/>
            <person name="Alvarado L."/>
            <person name="Chapman S.B."/>
            <person name="Gainer-Dewar J."/>
            <person name="Goldberg J."/>
            <person name="Griggs A."/>
            <person name="Gujja S."/>
            <person name="Hansen M."/>
            <person name="Howarth C."/>
            <person name="Imamovic A."/>
            <person name="Larimer J."/>
            <person name="Martinez D."/>
            <person name="Murphy C."/>
            <person name="Pearson M.D."/>
            <person name="Persinoti G."/>
            <person name="Poon T."/>
            <person name="Priest M."/>
            <person name="Roberts A.D."/>
            <person name="Saif S."/>
            <person name="Shea T.D."/>
            <person name="Sykes S.N."/>
            <person name="Wortman J."/>
            <person name="Nusbaum C."/>
            <person name="Birren B."/>
        </authorList>
    </citation>
    <scope>NUCLEOTIDE SEQUENCE [LARGE SCALE GENOMIC DNA]</scope>
    <source>
        <strain evidence="5 6">CBS 452.61</strain>
    </source>
</reference>
<evidence type="ECO:0000313" key="5">
    <source>
        <dbReference type="EMBL" id="EZF76433.1"/>
    </source>
</evidence>
<dbReference type="Gene3D" id="1.10.1200.10">
    <property type="entry name" value="ACP-like"/>
    <property type="match status" value="2"/>
</dbReference>
<proteinExistence type="predicted"/>
<dbReference type="InterPro" id="IPR036736">
    <property type="entry name" value="ACP-like_sf"/>
</dbReference>
<dbReference type="Gene3D" id="3.30.559.30">
    <property type="entry name" value="Nonribosomal peptide synthetase, condensation domain"/>
    <property type="match status" value="1"/>
</dbReference>
<evidence type="ECO:0000313" key="6">
    <source>
        <dbReference type="Proteomes" id="UP000023623"/>
    </source>
</evidence>
<protein>
    <recommendedName>
        <fullName evidence="4">Carrier domain-containing protein</fullName>
    </recommendedName>
</protein>
<dbReference type="Pfam" id="PF00550">
    <property type="entry name" value="PP-binding"/>
    <property type="match status" value="2"/>
</dbReference>
<accession>A0A022Y1G8</accession>
<dbReference type="PANTHER" id="PTHR45527:SF16">
    <property type="entry name" value="NONRIBOSOMAL PEPTIDE SYNTHASE ATNA-RELATED"/>
    <property type="match status" value="1"/>
</dbReference>
<dbReference type="HOGENOM" id="CLU_019232_0_0_1"/>
<gene>
    <name evidence="5" type="ORF">H105_02195</name>
</gene>
<dbReference type="GO" id="GO:0043041">
    <property type="term" value="P:amino acid activation for nonribosomal peptide biosynthetic process"/>
    <property type="evidence" value="ECO:0007669"/>
    <property type="project" value="TreeGrafter"/>
</dbReference>
<evidence type="ECO:0000256" key="2">
    <source>
        <dbReference type="ARBA" id="ARBA00022553"/>
    </source>
</evidence>
<dbReference type="PROSITE" id="PS50075">
    <property type="entry name" value="CARRIER"/>
    <property type="match status" value="2"/>
</dbReference>
<dbReference type="InterPro" id="IPR006162">
    <property type="entry name" value="Ppantetheine_attach_site"/>
</dbReference>
<dbReference type="GO" id="GO:0044550">
    <property type="term" value="P:secondary metabolite biosynthetic process"/>
    <property type="evidence" value="ECO:0007669"/>
    <property type="project" value="TreeGrafter"/>
</dbReference>
<evidence type="ECO:0000259" key="4">
    <source>
        <dbReference type="PROSITE" id="PS50075"/>
    </source>
</evidence>
<keyword evidence="3" id="KW-0436">Ligase</keyword>
<dbReference type="InterPro" id="IPR009081">
    <property type="entry name" value="PP-bd_ACP"/>
</dbReference>
<dbReference type="AlphaFoldDB" id="A0A022Y1G8"/>
<dbReference type="PROSITE" id="PS00012">
    <property type="entry name" value="PHOSPHOPANTETHEINE"/>
    <property type="match status" value="1"/>
</dbReference>
<dbReference type="Proteomes" id="UP000023623">
    <property type="component" value="Unassembled WGS sequence"/>
</dbReference>
<feature type="domain" description="Carrier" evidence="4">
    <location>
        <begin position="458"/>
        <end position="533"/>
    </location>
</feature>
<feature type="domain" description="Carrier" evidence="4">
    <location>
        <begin position="63"/>
        <end position="145"/>
    </location>
</feature>
<keyword evidence="6" id="KW-1185">Reference proteome</keyword>
<dbReference type="GO" id="GO:0005737">
    <property type="term" value="C:cytoplasm"/>
    <property type="evidence" value="ECO:0007669"/>
    <property type="project" value="TreeGrafter"/>
</dbReference>
<organism evidence="5 6">
    <name type="scientific">Trichophyton soudanense CBS 452.61</name>
    <dbReference type="NCBI Taxonomy" id="1215331"/>
    <lineage>
        <taxon>Eukaryota</taxon>
        <taxon>Fungi</taxon>
        <taxon>Dikarya</taxon>
        <taxon>Ascomycota</taxon>
        <taxon>Pezizomycotina</taxon>
        <taxon>Eurotiomycetes</taxon>
        <taxon>Eurotiomycetidae</taxon>
        <taxon>Onygenales</taxon>
        <taxon>Arthrodermataceae</taxon>
        <taxon>Trichophyton</taxon>
    </lineage>
</organism>
<dbReference type="SUPFAM" id="SSF47336">
    <property type="entry name" value="ACP-like"/>
    <property type="match status" value="2"/>
</dbReference>
<keyword evidence="2" id="KW-0597">Phosphoprotein</keyword>
<evidence type="ECO:0000256" key="3">
    <source>
        <dbReference type="ARBA" id="ARBA00022598"/>
    </source>
</evidence>
<sequence>MVVPASQKEKSPSLVLFVAKEQGIQEHSGDSLDTLFRPLNENFQVIAQEMEEKLRDELLRYVIPTALRLPQIRNVFFKNYTLRCLDCLKMKLEWKTVFFELGGDSISAITLVGMAREEHNLQIKVASLFANPTIHEMAQTLEFVTPESMQTWAPFSMLKTSELQAITEQAIEQCQVSRDQIEDIYGCISLQEGLMSWSARNPGSFQARFIFRLPDTIDTQKFHEAWYKLRWFSSDDGDVAAADPMSYGTPLVRCIMNNSCRQKNEAPIFTLEKHHALFDKWSYEQILQVVEAAYESRTVELFQFAPFVHHLSTVIPECRNAPVPGIEKIVGPTIATLPVRTVLDRNDPIKVALSLLVVQPSSKNNQNPQTWLLKLGESLEDETKFCTYVLTVICELDVESVSVRAIFDAAVLSLDKVNAMLEQLEYLLTRLVDSVKSQTLGSSNTADLNEVEAWLQRSGRQQPKSEAERKLASIISRVLHLNPDEVFFTLGGDSISVMQVVSQCQRDKLSITAMDIFEGRTVRHITARSKQAAKLPPSMNLARYKRTKRFEWEVENL</sequence>
<keyword evidence="1" id="KW-0596">Phosphopantetheine</keyword>
<dbReference type="SUPFAM" id="SSF52777">
    <property type="entry name" value="CoA-dependent acyltransferases"/>
    <property type="match status" value="2"/>
</dbReference>
<dbReference type="PANTHER" id="PTHR45527">
    <property type="entry name" value="NONRIBOSOMAL PEPTIDE SYNTHETASE"/>
    <property type="match status" value="1"/>
</dbReference>
<evidence type="ECO:0000256" key="1">
    <source>
        <dbReference type="ARBA" id="ARBA00022450"/>
    </source>
</evidence>
<name>A0A022Y1G8_TRISD</name>